<dbReference type="Proteomes" id="UP001596163">
    <property type="component" value="Unassembled WGS sequence"/>
</dbReference>
<evidence type="ECO:0000259" key="1">
    <source>
        <dbReference type="Pfam" id="PF00535"/>
    </source>
</evidence>
<accession>A0ABW0BUA8</accession>
<proteinExistence type="predicted"/>
<reference evidence="3" key="1">
    <citation type="journal article" date="2019" name="Int. J. Syst. Evol. Microbiol.">
        <title>The Global Catalogue of Microorganisms (GCM) 10K type strain sequencing project: providing services to taxonomists for standard genome sequencing and annotation.</title>
        <authorList>
            <consortium name="The Broad Institute Genomics Platform"/>
            <consortium name="The Broad Institute Genome Sequencing Center for Infectious Disease"/>
            <person name="Wu L."/>
            <person name="Ma J."/>
        </authorList>
    </citation>
    <scope>NUCLEOTIDE SEQUENCE [LARGE SCALE GENOMIC DNA]</scope>
    <source>
        <strain evidence="3">CGMCC 1.7030</strain>
    </source>
</reference>
<gene>
    <name evidence="2" type="ORF">ACFPIK_05145</name>
</gene>
<dbReference type="InterPro" id="IPR029044">
    <property type="entry name" value="Nucleotide-diphossugar_trans"/>
</dbReference>
<evidence type="ECO:0000313" key="3">
    <source>
        <dbReference type="Proteomes" id="UP001596163"/>
    </source>
</evidence>
<organism evidence="2 3">
    <name type="scientific">Algoriphagus aquatilis</name>
    <dbReference type="NCBI Taxonomy" id="490186"/>
    <lineage>
        <taxon>Bacteria</taxon>
        <taxon>Pseudomonadati</taxon>
        <taxon>Bacteroidota</taxon>
        <taxon>Cytophagia</taxon>
        <taxon>Cytophagales</taxon>
        <taxon>Cyclobacteriaceae</taxon>
        <taxon>Algoriphagus</taxon>
    </lineage>
</organism>
<keyword evidence="3" id="KW-1185">Reference proteome</keyword>
<dbReference type="InterPro" id="IPR001173">
    <property type="entry name" value="Glyco_trans_2-like"/>
</dbReference>
<name>A0ABW0BUA8_9BACT</name>
<sequence length="358" mass="41224">MLKQIDQSISFIIITYNQEEFISDAINSALAQKVLPKEIVIVDDCSTDNTYFVATEIISKLELEIPIKLIRNNVNLGILRNFVTAVDATSGDWITGCAGDDIADENKVETLSNIIHKEDFKNIYAIGTAFSIIDVKNNFVCNQFYNFDNLPEFRSHFFHGAAFAYRRSCFTFFKKITSQIQTEDILLPYRGLLLGGIMLLNTVTTKYRIGYQNISSNYGGSYFSLIKKMLKIKESDLLSYSQRIIDLESINIDEILKSKIKNQIQLDILSAKDDIKHLQKILDFYNKKSFQNFRILIASNQGKKSLSNFKTLLKVIIYSTPFKIFSFFFKSKKINGSKSYIKYSDEKYLILTIKDYFK</sequence>
<evidence type="ECO:0000313" key="2">
    <source>
        <dbReference type="EMBL" id="MFC5191143.1"/>
    </source>
</evidence>
<protein>
    <submittedName>
        <fullName evidence="2">Glycosyltransferase family 2 protein</fullName>
    </submittedName>
</protein>
<comment type="caution">
    <text evidence="2">The sequence shown here is derived from an EMBL/GenBank/DDBJ whole genome shotgun (WGS) entry which is preliminary data.</text>
</comment>
<dbReference type="PANTHER" id="PTHR22916">
    <property type="entry name" value="GLYCOSYLTRANSFERASE"/>
    <property type="match status" value="1"/>
</dbReference>
<dbReference type="RefSeq" id="WP_377912917.1">
    <property type="nucleotide sequence ID" value="NZ_JBHSKS010000003.1"/>
</dbReference>
<dbReference type="SUPFAM" id="SSF53448">
    <property type="entry name" value="Nucleotide-diphospho-sugar transferases"/>
    <property type="match status" value="1"/>
</dbReference>
<dbReference type="Gene3D" id="3.90.550.10">
    <property type="entry name" value="Spore Coat Polysaccharide Biosynthesis Protein SpsA, Chain A"/>
    <property type="match status" value="1"/>
</dbReference>
<dbReference type="EMBL" id="JBHSKS010000003">
    <property type="protein sequence ID" value="MFC5191143.1"/>
    <property type="molecule type" value="Genomic_DNA"/>
</dbReference>
<dbReference type="PANTHER" id="PTHR22916:SF3">
    <property type="entry name" value="UDP-GLCNAC:BETAGAL BETA-1,3-N-ACETYLGLUCOSAMINYLTRANSFERASE-LIKE PROTEIN 1"/>
    <property type="match status" value="1"/>
</dbReference>
<dbReference type="Pfam" id="PF00535">
    <property type="entry name" value="Glycos_transf_2"/>
    <property type="match status" value="1"/>
</dbReference>
<feature type="domain" description="Glycosyltransferase 2-like" evidence="1">
    <location>
        <begin position="10"/>
        <end position="169"/>
    </location>
</feature>